<evidence type="ECO:0000256" key="1">
    <source>
        <dbReference type="ARBA" id="ARBA00023239"/>
    </source>
</evidence>
<dbReference type="Pfam" id="PF17805">
    <property type="entry name" value="AsnC_trans_reg2"/>
    <property type="match status" value="1"/>
</dbReference>
<dbReference type="OrthoDB" id="5568033at2"/>
<evidence type="ECO:0000259" key="9">
    <source>
        <dbReference type="Pfam" id="PF22451"/>
    </source>
</evidence>
<keyword evidence="1" id="KW-0456">Lyase</keyword>
<dbReference type="Pfam" id="PF22451">
    <property type="entry name" value="NirdL-like_HTH"/>
    <property type="match status" value="1"/>
</dbReference>
<dbReference type="Proteomes" id="UP000253204">
    <property type="component" value="Unassembled WGS sequence"/>
</dbReference>
<gene>
    <name evidence="10" type="ORF">DU506_16370</name>
</gene>
<feature type="domain" description="Siroheme decarboxylase AsnC-like ligand binding" evidence="8">
    <location>
        <begin position="69"/>
        <end position="156"/>
    </location>
</feature>
<protein>
    <recommendedName>
        <fullName evidence="5">siroheme decarboxylase</fullName>
        <ecNumber evidence="5">4.1.1.111</ecNumber>
    </recommendedName>
</protein>
<keyword evidence="11" id="KW-1185">Reference proteome</keyword>
<evidence type="ECO:0000313" key="11">
    <source>
        <dbReference type="Proteomes" id="UP000253204"/>
    </source>
</evidence>
<evidence type="ECO:0000256" key="4">
    <source>
        <dbReference type="ARBA" id="ARBA00023465"/>
    </source>
</evidence>
<name>A0A368TSN4_9GAMM</name>
<comment type="subunit">
    <text evidence="4">Probably forms a complex composed of NirD, NirL, NirG and NirH. All proteins are required for the total conversion of siroheme to didecarboxysiroheme.</text>
</comment>
<evidence type="ECO:0000256" key="6">
    <source>
        <dbReference type="ARBA" id="ARBA00045291"/>
    </source>
</evidence>
<evidence type="ECO:0000256" key="5">
    <source>
        <dbReference type="ARBA" id="ARBA00023471"/>
    </source>
</evidence>
<accession>A0A368TSN4</accession>
<feature type="domain" description="Siroheme decarboxylase NirL-like HTH" evidence="9">
    <location>
        <begin position="20"/>
        <end position="58"/>
    </location>
</feature>
<comment type="function">
    <text evidence="6">Involved in heme d1 biosynthesis. Catalyzes the decarboxylation of siroheme into didecarboxysiroheme.</text>
</comment>
<dbReference type="PANTHER" id="PTHR43413">
    <property type="entry name" value="TRANSCRIPTIONAL REGULATOR, ASNC FAMILY"/>
    <property type="match status" value="1"/>
</dbReference>
<dbReference type="InterPro" id="IPR050684">
    <property type="entry name" value="HTH-Siroheme_Decarb"/>
</dbReference>
<evidence type="ECO:0000256" key="7">
    <source>
        <dbReference type="ARBA" id="ARBA00048470"/>
    </source>
</evidence>
<comment type="similarity">
    <text evidence="3">Belongs to the Ahb/Nir family.</text>
</comment>
<evidence type="ECO:0000256" key="2">
    <source>
        <dbReference type="ARBA" id="ARBA00023444"/>
    </source>
</evidence>
<sequence length="174" mass="20114">MESACQLSESDAHRRLRVLLEQGLPLTPRPWQVLAERCGLEEAEVMACVRRWQEETLIKRLGLVVRHRRLGIDANAMVVWNVPDDQVARVGQSLAQESVVTLCYRRPRRLPEWPFNLFCMIHGVQREQVLAQLELLVHRHGLAEIDHQVLFSQHAYRQCGGRYAPRRSDEHPGA</sequence>
<dbReference type="EMBL" id="QPIJ01000048">
    <property type="protein sequence ID" value="RCV87598.1"/>
    <property type="molecule type" value="Genomic_DNA"/>
</dbReference>
<organism evidence="10 11">
    <name type="scientific">Vreelandella rituensis</name>
    <dbReference type="NCBI Taxonomy" id="2282306"/>
    <lineage>
        <taxon>Bacteria</taxon>
        <taxon>Pseudomonadati</taxon>
        <taxon>Pseudomonadota</taxon>
        <taxon>Gammaproteobacteria</taxon>
        <taxon>Oceanospirillales</taxon>
        <taxon>Halomonadaceae</taxon>
        <taxon>Vreelandella</taxon>
    </lineage>
</organism>
<evidence type="ECO:0000259" key="8">
    <source>
        <dbReference type="Pfam" id="PF17805"/>
    </source>
</evidence>
<comment type="caution">
    <text evidence="10">The sequence shown here is derived from an EMBL/GenBank/DDBJ whole genome shotgun (WGS) entry which is preliminary data.</text>
</comment>
<dbReference type="Gene3D" id="3.30.70.3460">
    <property type="match status" value="1"/>
</dbReference>
<dbReference type="PANTHER" id="PTHR43413:SF1">
    <property type="entry name" value="SIROHEME DECARBOXYLASE NIRL SUBUNIT"/>
    <property type="match status" value="1"/>
</dbReference>
<dbReference type="AlphaFoldDB" id="A0A368TSN4"/>
<dbReference type="EC" id="4.1.1.111" evidence="5"/>
<comment type="pathway">
    <text evidence="2">Porphyrin-containing compound metabolism.</text>
</comment>
<evidence type="ECO:0000313" key="10">
    <source>
        <dbReference type="EMBL" id="RCV87598.1"/>
    </source>
</evidence>
<comment type="catalytic activity">
    <reaction evidence="7">
        <text>siroheme + 2 H(+) = 12,18-didecarboxysiroheme + 2 CO2</text>
        <dbReference type="Rhea" id="RHEA:19093"/>
        <dbReference type="ChEBI" id="CHEBI:15378"/>
        <dbReference type="ChEBI" id="CHEBI:16526"/>
        <dbReference type="ChEBI" id="CHEBI:60052"/>
        <dbReference type="ChEBI" id="CHEBI:140497"/>
        <dbReference type="EC" id="4.1.1.111"/>
    </reaction>
</comment>
<reference evidence="10 11" key="1">
    <citation type="submission" date="2018-07" db="EMBL/GenBank/DDBJ databases">
        <title>Halomonas rutogse sp. nov., isolated from Lake TangqianCo on Tibetan Plateau.</title>
        <authorList>
            <person name="Lu H."/>
            <person name="Xing P."/>
            <person name="Wu Q."/>
        </authorList>
    </citation>
    <scope>NUCLEOTIDE SEQUENCE [LARGE SCALE GENOMIC DNA]</scope>
    <source>
        <strain evidence="10 11">TQ8S</strain>
    </source>
</reference>
<dbReference type="InterPro" id="IPR040523">
    <property type="entry name" value="AsnC_trans_reg2"/>
</dbReference>
<proteinExistence type="inferred from homology"/>
<evidence type="ECO:0000256" key="3">
    <source>
        <dbReference type="ARBA" id="ARBA00023457"/>
    </source>
</evidence>
<dbReference type="InterPro" id="IPR053953">
    <property type="entry name" value="NirdL-like_HTH"/>
</dbReference>
<dbReference type="GO" id="GO:0016829">
    <property type="term" value="F:lyase activity"/>
    <property type="evidence" value="ECO:0007669"/>
    <property type="project" value="UniProtKB-KW"/>
</dbReference>